<accession>A0A0P0VGY7</accession>
<evidence type="ECO:0000313" key="3">
    <source>
        <dbReference type="Proteomes" id="UP000059680"/>
    </source>
</evidence>
<evidence type="ECO:0000256" key="1">
    <source>
        <dbReference type="SAM" id="MobiDB-lite"/>
    </source>
</evidence>
<name>A0A0P0VGY7_ORYSJ</name>
<sequence>MPYDHHHPLLQPLCNAAAATAQSSATSAPPTRRRCAPVRHGAAAEGSADGLLTRQGPEEEGRSLSASHSPRTASSSSCSTSPSPSSSAAASCCSRARCHRLPLRLRYGSRRALSSPAVRPWRSAAAFSAACVRKKDRREM</sequence>
<organism evidence="2 3">
    <name type="scientific">Oryza sativa subsp. japonica</name>
    <name type="common">Rice</name>
    <dbReference type="NCBI Taxonomy" id="39947"/>
    <lineage>
        <taxon>Eukaryota</taxon>
        <taxon>Viridiplantae</taxon>
        <taxon>Streptophyta</taxon>
        <taxon>Embryophyta</taxon>
        <taxon>Tracheophyta</taxon>
        <taxon>Spermatophyta</taxon>
        <taxon>Magnoliopsida</taxon>
        <taxon>Liliopsida</taxon>
        <taxon>Poales</taxon>
        <taxon>Poaceae</taxon>
        <taxon>BOP clade</taxon>
        <taxon>Oryzoideae</taxon>
        <taxon>Oryzeae</taxon>
        <taxon>Oryzinae</taxon>
        <taxon>Oryza</taxon>
        <taxon>Oryza sativa</taxon>
    </lineage>
</organism>
<gene>
    <name evidence="2" type="ordered locus">Os02g0242300</name>
    <name evidence="2" type="ORF">OSNPB_020242300</name>
</gene>
<feature type="compositionally biased region" description="Low complexity" evidence="1">
    <location>
        <begin position="17"/>
        <end position="30"/>
    </location>
</feature>
<evidence type="ECO:0000313" key="2">
    <source>
        <dbReference type="EMBL" id="BAS77846.1"/>
    </source>
</evidence>
<dbReference type="Proteomes" id="UP000059680">
    <property type="component" value="Chromosome 2"/>
</dbReference>
<reference evidence="2 3" key="3">
    <citation type="journal article" date="2013" name="Rice">
        <title>Improvement of the Oryza sativa Nipponbare reference genome using next generation sequence and optical map data.</title>
        <authorList>
            <person name="Kawahara Y."/>
            <person name="de la Bastide M."/>
            <person name="Hamilton J.P."/>
            <person name="Kanamori H."/>
            <person name="McCombie W.R."/>
            <person name="Ouyang S."/>
            <person name="Schwartz D.C."/>
            <person name="Tanaka T."/>
            <person name="Wu J."/>
            <person name="Zhou S."/>
            <person name="Childs K.L."/>
            <person name="Davidson R.M."/>
            <person name="Lin H."/>
            <person name="Quesada-Ocampo L."/>
            <person name="Vaillancourt B."/>
            <person name="Sakai H."/>
            <person name="Lee S.S."/>
            <person name="Kim J."/>
            <person name="Numa H."/>
            <person name="Itoh T."/>
            <person name="Buell C.R."/>
            <person name="Matsumoto T."/>
        </authorList>
    </citation>
    <scope>NUCLEOTIDE SEQUENCE [LARGE SCALE GENOMIC DNA]</scope>
    <source>
        <strain evidence="3">cv. Nipponbare</strain>
    </source>
</reference>
<reference evidence="2 3" key="2">
    <citation type="journal article" date="2013" name="Plant Cell Physiol.">
        <title>Rice Annotation Project Database (RAP-DB): an integrative and interactive database for rice genomics.</title>
        <authorList>
            <person name="Sakai H."/>
            <person name="Lee S.S."/>
            <person name="Tanaka T."/>
            <person name="Numa H."/>
            <person name="Kim J."/>
            <person name="Kawahara Y."/>
            <person name="Wakimoto H."/>
            <person name="Yang C.C."/>
            <person name="Iwamoto M."/>
            <person name="Abe T."/>
            <person name="Yamada Y."/>
            <person name="Muto A."/>
            <person name="Inokuchi H."/>
            <person name="Ikemura T."/>
            <person name="Matsumoto T."/>
            <person name="Sasaki T."/>
            <person name="Itoh T."/>
        </authorList>
    </citation>
    <scope>NUCLEOTIDE SEQUENCE [LARGE SCALE GENOMIC DNA]</scope>
    <source>
        <strain evidence="3">cv. Nipponbare</strain>
    </source>
</reference>
<reference evidence="3" key="1">
    <citation type="journal article" date="2005" name="Nature">
        <title>The map-based sequence of the rice genome.</title>
        <authorList>
            <consortium name="International rice genome sequencing project (IRGSP)"/>
            <person name="Matsumoto T."/>
            <person name="Wu J."/>
            <person name="Kanamori H."/>
            <person name="Katayose Y."/>
            <person name="Fujisawa M."/>
            <person name="Namiki N."/>
            <person name="Mizuno H."/>
            <person name="Yamamoto K."/>
            <person name="Antonio B.A."/>
            <person name="Baba T."/>
            <person name="Sakata K."/>
            <person name="Nagamura Y."/>
            <person name="Aoki H."/>
            <person name="Arikawa K."/>
            <person name="Arita K."/>
            <person name="Bito T."/>
            <person name="Chiden Y."/>
            <person name="Fujitsuka N."/>
            <person name="Fukunaka R."/>
            <person name="Hamada M."/>
            <person name="Harada C."/>
            <person name="Hayashi A."/>
            <person name="Hijishita S."/>
            <person name="Honda M."/>
            <person name="Hosokawa S."/>
            <person name="Ichikawa Y."/>
            <person name="Idonuma A."/>
            <person name="Iijima M."/>
            <person name="Ikeda M."/>
            <person name="Ikeno M."/>
            <person name="Ito K."/>
            <person name="Ito S."/>
            <person name="Ito T."/>
            <person name="Ito Y."/>
            <person name="Ito Y."/>
            <person name="Iwabuchi A."/>
            <person name="Kamiya K."/>
            <person name="Karasawa W."/>
            <person name="Kurita K."/>
            <person name="Katagiri S."/>
            <person name="Kikuta A."/>
            <person name="Kobayashi H."/>
            <person name="Kobayashi N."/>
            <person name="Machita K."/>
            <person name="Maehara T."/>
            <person name="Masukawa M."/>
            <person name="Mizubayashi T."/>
            <person name="Mukai Y."/>
            <person name="Nagasaki H."/>
            <person name="Nagata Y."/>
            <person name="Naito S."/>
            <person name="Nakashima M."/>
            <person name="Nakama Y."/>
            <person name="Nakamichi Y."/>
            <person name="Nakamura M."/>
            <person name="Meguro A."/>
            <person name="Negishi M."/>
            <person name="Ohta I."/>
            <person name="Ohta T."/>
            <person name="Okamoto M."/>
            <person name="Ono N."/>
            <person name="Saji S."/>
            <person name="Sakaguchi M."/>
            <person name="Sakai K."/>
            <person name="Shibata M."/>
            <person name="Shimokawa T."/>
            <person name="Song J."/>
            <person name="Takazaki Y."/>
            <person name="Terasawa K."/>
            <person name="Tsugane M."/>
            <person name="Tsuji K."/>
            <person name="Ueda S."/>
            <person name="Waki K."/>
            <person name="Yamagata H."/>
            <person name="Yamamoto M."/>
            <person name="Yamamoto S."/>
            <person name="Yamane H."/>
            <person name="Yoshiki S."/>
            <person name="Yoshihara R."/>
            <person name="Yukawa K."/>
            <person name="Zhong H."/>
            <person name="Yano M."/>
            <person name="Yuan Q."/>
            <person name="Ouyang S."/>
            <person name="Liu J."/>
            <person name="Jones K.M."/>
            <person name="Gansberger K."/>
            <person name="Moffat K."/>
            <person name="Hill J."/>
            <person name="Bera J."/>
            <person name="Fadrosh D."/>
            <person name="Jin S."/>
            <person name="Johri S."/>
            <person name="Kim M."/>
            <person name="Overton L."/>
            <person name="Reardon M."/>
            <person name="Tsitrin T."/>
            <person name="Vuong H."/>
            <person name="Weaver B."/>
            <person name="Ciecko A."/>
            <person name="Tallon L."/>
            <person name="Jackson J."/>
            <person name="Pai G."/>
            <person name="Aken S.V."/>
            <person name="Utterback T."/>
            <person name="Reidmuller S."/>
            <person name="Feldblyum T."/>
            <person name="Hsiao J."/>
            <person name="Zismann V."/>
            <person name="Iobst S."/>
            <person name="de Vazeille A.R."/>
            <person name="Buell C.R."/>
            <person name="Ying K."/>
            <person name="Li Y."/>
            <person name="Lu T."/>
            <person name="Huang Y."/>
            <person name="Zhao Q."/>
            <person name="Feng Q."/>
            <person name="Zhang L."/>
            <person name="Zhu J."/>
            <person name="Weng Q."/>
            <person name="Mu J."/>
            <person name="Lu Y."/>
            <person name="Fan D."/>
            <person name="Liu Y."/>
            <person name="Guan J."/>
            <person name="Zhang Y."/>
            <person name="Yu S."/>
            <person name="Liu X."/>
            <person name="Zhang Y."/>
            <person name="Hong G."/>
            <person name="Han B."/>
            <person name="Choisne N."/>
            <person name="Demange N."/>
            <person name="Orjeda G."/>
            <person name="Samain S."/>
            <person name="Cattolico L."/>
            <person name="Pelletier E."/>
            <person name="Couloux A."/>
            <person name="Segurens B."/>
            <person name="Wincker P."/>
            <person name="D'Hont A."/>
            <person name="Scarpelli C."/>
            <person name="Weissenbach J."/>
            <person name="Salanoubat M."/>
            <person name="Quetier F."/>
            <person name="Yu Y."/>
            <person name="Kim H.R."/>
            <person name="Rambo T."/>
            <person name="Currie J."/>
            <person name="Collura K."/>
            <person name="Luo M."/>
            <person name="Yang T."/>
            <person name="Ammiraju J.S.S."/>
            <person name="Engler F."/>
            <person name="Soderlund C."/>
            <person name="Wing R.A."/>
            <person name="Palmer L.E."/>
            <person name="de la Bastide M."/>
            <person name="Spiegel L."/>
            <person name="Nascimento L."/>
            <person name="Zutavern T."/>
            <person name="O'Shaughnessy A."/>
            <person name="Dike S."/>
            <person name="Dedhia N."/>
            <person name="Preston R."/>
            <person name="Balija V."/>
            <person name="McCombie W.R."/>
            <person name="Chow T."/>
            <person name="Chen H."/>
            <person name="Chung M."/>
            <person name="Chen C."/>
            <person name="Shaw J."/>
            <person name="Wu H."/>
            <person name="Hsiao K."/>
            <person name="Chao Y."/>
            <person name="Chu M."/>
            <person name="Cheng C."/>
            <person name="Hour A."/>
            <person name="Lee P."/>
            <person name="Lin S."/>
            <person name="Lin Y."/>
            <person name="Liou J."/>
            <person name="Liu S."/>
            <person name="Hsing Y."/>
            <person name="Raghuvanshi S."/>
            <person name="Mohanty A."/>
            <person name="Bharti A.K."/>
            <person name="Gaur A."/>
            <person name="Gupta V."/>
            <person name="Kumar D."/>
            <person name="Ravi V."/>
            <person name="Vij S."/>
            <person name="Kapur A."/>
            <person name="Khurana P."/>
            <person name="Khurana P."/>
            <person name="Khurana J.P."/>
            <person name="Tyagi A.K."/>
            <person name="Gaikwad K."/>
            <person name="Singh A."/>
            <person name="Dalal V."/>
            <person name="Srivastava S."/>
            <person name="Dixit A."/>
            <person name="Pal A.K."/>
            <person name="Ghazi I.A."/>
            <person name="Yadav M."/>
            <person name="Pandit A."/>
            <person name="Bhargava A."/>
            <person name="Sureshbabu K."/>
            <person name="Batra K."/>
            <person name="Sharma T.R."/>
            <person name="Mohapatra T."/>
            <person name="Singh N.K."/>
            <person name="Messing J."/>
            <person name="Nelson A.B."/>
            <person name="Fuks G."/>
            <person name="Kavchok S."/>
            <person name="Keizer G."/>
            <person name="Linton E."/>
            <person name="Llaca V."/>
            <person name="Song R."/>
            <person name="Tanyolac B."/>
            <person name="Young S."/>
            <person name="Ho-Il K."/>
            <person name="Hahn J.H."/>
            <person name="Sangsakoo G."/>
            <person name="Vanavichit A."/>
            <person name="de Mattos Luiz.A.T."/>
            <person name="Zimmer P.D."/>
            <person name="Malone G."/>
            <person name="Dellagostin O."/>
            <person name="de Oliveira A.C."/>
            <person name="Bevan M."/>
            <person name="Bancroft I."/>
            <person name="Minx P."/>
            <person name="Cordum H."/>
            <person name="Wilson R."/>
            <person name="Cheng Z."/>
            <person name="Jin W."/>
            <person name="Jiang J."/>
            <person name="Leong S.A."/>
            <person name="Iwama H."/>
            <person name="Gojobori T."/>
            <person name="Itoh T."/>
            <person name="Niimura Y."/>
            <person name="Fujii Y."/>
            <person name="Habara T."/>
            <person name="Sakai H."/>
            <person name="Sato Y."/>
            <person name="Wilson G."/>
            <person name="Kumar K."/>
            <person name="McCouch S."/>
            <person name="Juretic N."/>
            <person name="Hoen D."/>
            <person name="Wright S."/>
            <person name="Bruskiewich R."/>
            <person name="Bureau T."/>
            <person name="Miyao A."/>
            <person name="Hirochika H."/>
            <person name="Nishikawa T."/>
            <person name="Kadowaki K."/>
            <person name="Sugiura M."/>
            <person name="Burr B."/>
            <person name="Sasaki T."/>
        </authorList>
    </citation>
    <scope>NUCLEOTIDE SEQUENCE [LARGE SCALE GENOMIC DNA]</scope>
    <source>
        <strain evidence="3">cv. Nipponbare</strain>
    </source>
</reference>
<feature type="region of interest" description="Disordered" evidence="1">
    <location>
        <begin position="17"/>
        <end position="93"/>
    </location>
</feature>
<dbReference type="AlphaFoldDB" id="A0A0P0VGY7"/>
<dbReference type="EMBL" id="AP014958">
    <property type="protein sequence ID" value="BAS77846.1"/>
    <property type="molecule type" value="Genomic_DNA"/>
</dbReference>
<proteinExistence type="predicted"/>
<keyword evidence="3" id="KW-1185">Reference proteome</keyword>
<dbReference type="InParanoid" id="A0A0P0VGY7"/>
<dbReference type="PaxDb" id="39947-A0A0P0VGY7"/>
<feature type="compositionally biased region" description="Low complexity" evidence="1">
    <location>
        <begin position="63"/>
        <end position="93"/>
    </location>
</feature>
<protein>
    <submittedName>
        <fullName evidence="2">Os02g0242300 protein</fullName>
    </submittedName>
</protein>